<organism evidence="7 8">
    <name type="scientific">Pseudocercospora fuligena</name>
    <dbReference type="NCBI Taxonomy" id="685502"/>
    <lineage>
        <taxon>Eukaryota</taxon>
        <taxon>Fungi</taxon>
        <taxon>Dikarya</taxon>
        <taxon>Ascomycota</taxon>
        <taxon>Pezizomycotina</taxon>
        <taxon>Dothideomycetes</taxon>
        <taxon>Dothideomycetidae</taxon>
        <taxon>Mycosphaerellales</taxon>
        <taxon>Mycosphaerellaceae</taxon>
        <taxon>Pseudocercospora</taxon>
    </lineage>
</organism>
<evidence type="ECO:0000256" key="3">
    <source>
        <dbReference type="ARBA" id="ARBA00022827"/>
    </source>
</evidence>
<dbReference type="Gene3D" id="3.50.50.60">
    <property type="entry name" value="FAD/NAD(P)-binding domain"/>
    <property type="match status" value="1"/>
</dbReference>
<evidence type="ECO:0000256" key="4">
    <source>
        <dbReference type="ARBA" id="ARBA00023002"/>
    </source>
</evidence>
<dbReference type="GO" id="GO:0071949">
    <property type="term" value="F:FAD binding"/>
    <property type="evidence" value="ECO:0007669"/>
    <property type="project" value="InterPro"/>
</dbReference>
<accession>A0A8H6RUI3</accession>
<evidence type="ECO:0000256" key="2">
    <source>
        <dbReference type="ARBA" id="ARBA00022630"/>
    </source>
</evidence>
<name>A0A8H6RUI3_9PEZI</name>
<keyword evidence="4" id="KW-0560">Oxidoreductase</keyword>
<protein>
    <submittedName>
        <fullName evidence="7">FAD-dependent monooxygenase cctM</fullName>
    </submittedName>
</protein>
<evidence type="ECO:0000313" key="8">
    <source>
        <dbReference type="Proteomes" id="UP000660729"/>
    </source>
</evidence>
<comment type="cofactor">
    <cofactor evidence="1">
        <name>FAD</name>
        <dbReference type="ChEBI" id="CHEBI:57692"/>
    </cofactor>
</comment>
<keyword evidence="8" id="KW-1185">Reference proteome</keyword>
<keyword evidence="5 7" id="KW-0503">Monooxygenase</keyword>
<dbReference type="AlphaFoldDB" id="A0A8H6RUI3"/>
<dbReference type="InterPro" id="IPR002938">
    <property type="entry name" value="FAD-bd"/>
</dbReference>
<dbReference type="SUPFAM" id="SSF51905">
    <property type="entry name" value="FAD/NAD(P)-binding domain"/>
    <property type="match status" value="1"/>
</dbReference>
<evidence type="ECO:0000259" key="6">
    <source>
        <dbReference type="Pfam" id="PF01494"/>
    </source>
</evidence>
<dbReference type="GO" id="GO:0004497">
    <property type="term" value="F:monooxygenase activity"/>
    <property type="evidence" value="ECO:0007669"/>
    <property type="project" value="UniProtKB-KW"/>
</dbReference>
<dbReference type="PANTHER" id="PTHR47178">
    <property type="entry name" value="MONOOXYGENASE, FAD-BINDING"/>
    <property type="match status" value="1"/>
</dbReference>
<gene>
    <name evidence="7" type="ORF">HII31_00813</name>
</gene>
<comment type="caution">
    <text evidence="7">The sequence shown here is derived from an EMBL/GenBank/DDBJ whole genome shotgun (WGS) entry which is preliminary data.</text>
</comment>
<dbReference type="InterPro" id="IPR036188">
    <property type="entry name" value="FAD/NAD-bd_sf"/>
</dbReference>
<dbReference type="PRINTS" id="PR00420">
    <property type="entry name" value="RNGMNOXGNASE"/>
</dbReference>
<reference evidence="7" key="1">
    <citation type="submission" date="2020-04" db="EMBL/GenBank/DDBJ databases">
        <title>Draft genome resource of the tomato pathogen Pseudocercospora fuligena.</title>
        <authorList>
            <person name="Zaccaron A."/>
        </authorList>
    </citation>
    <scope>NUCLEOTIDE SEQUENCE</scope>
    <source>
        <strain evidence="7">PF001</strain>
    </source>
</reference>
<keyword evidence="3" id="KW-0274">FAD</keyword>
<keyword evidence="2" id="KW-0285">Flavoprotein</keyword>
<dbReference type="Pfam" id="PF01494">
    <property type="entry name" value="FAD_binding_3"/>
    <property type="match status" value="1"/>
</dbReference>
<sequence length="323" mass="36042">MKEIYVDPSIDAVNEPIPYFDPSTGDIIRRIETPFINRVSRLKIRKFLTEGQDLNIRFSKRLTGITVTDEHAQVTFEDGTKYTGSMAIGADGSHSVVRTFLLGPEAAKIERIDHTMINFPASGYTPEQIQLLRSFHPITQLAHSQQFGSALVATLDAEKGMFQNYTSWWGPPYAEDLQDRTVRLKFYKERLSHFCEPFKTGASVVNEGTEIPVFAGAQWAPPKEGWDNHGGRVTLVGDAAHSMLPHRGQGFNNAVKDASDVVDAIVAVRDGKMTLKEAITAYEEEMRPRGAEEVRLSLLQAESSRNGNIMESPMFKTGHQKVT</sequence>
<evidence type="ECO:0000256" key="1">
    <source>
        <dbReference type="ARBA" id="ARBA00001974"/>
    </source>
</evidence>
<dbReference type="OrthoDB" id="47494at2759"/>
<evidence type="ECO:0000256" key="5">
    <source>
        <dbReference type="ARBA" id="ARBA00023033"/>
    </source>
</evidence>
<feature type="domain" description="FAD-binding" evidence="6">
    <location>
        <begin position="54"/>
        <end position="295"/>
    </location>
</feature>
<proteinExistence type="predicted"/>
<evidence type="ECO:0000313" key="7">
    <source>
        <dbReference type="EMBL" id="KAF7197724.1"/>
    </source>
</evidence>
<dbReference type="PANTHER" id="PTHR47178:SF2">
    <property type="entry name" value="FAD-BINDING DOMAIN-CONTAINING PROTEIN"/>
    <property type="match status" value="1"/>
</dbReference>
<dbReference type="Proteomes" id="UP000660729">
    <property type="component" value="Unassembled WGS sequence"/>
</dbReference>
<dbReference type="EMBL" id="JABCIY010000007">
    <property type="protein sequence ID" value="KAF7197724.1"/>
    <property type="molecule type" value="Genomic_DNA"/>
</dbReference>